<gene>
    <name evidence="1" type="ORF">JCM19235_185</name>
</gene>
<reference evidence="1 2" key="1">
    <citation type="submission" date="2014-09" db="EMBL/GenBank/DDBJ databases">
        <title>Vibrio maritimus JCM 19235. (C45) whole genome shotgun sequence.</title>
        <authorList>
            <person name="Sawabe T."/>
            <person name="Meirelles P."/>
            <person name="Nakanishi M."/>
            <person name="Sayaka M."/>
            <person name="Hattori M."/>
            <person name="Ohkuma M."/>
        </authorList>
    </citation>
    <scope>NUCLEOTIDE SEQUENCE [LARGE SCALE GENOMIC DNA]</scope>
    <source>
        <strain evidence="2">JCM19235</strain>
    </source>
</reference>
<dbReference type="EMBL" id="BBMR01000007">
    <property type="protein sequence ID" value="GAL20910.1"/>
    <property type="molecule type" value="Genomic_DNA"/>
</dbReference>
<proteinExistence type="predicted"/>
<sequence>MTREVENSGVDLIWMERQLKRSLNIEASSFCLRTYQAA</sequence>
<name>A0A090RZM3_9VIBR</name>
<dbReference type="Proteomes" id="UP000029228">
    <property type="component" value="Unassembled WGS sequence"/>
</dbReference>
<dbReference type="AlphaFoldDB" id="A0A090RZM3"/>
<organism evidence="1 2">
    <name type="scientific">Vibrio maritimus</name>
    <dbReference type="NCBI Taxonomy" id="990268"/>
    <lineage>
        <taxon>Bacteria</taxon>
        <taxon>Pseudomonadati</taxon>
        <taxon>Pseudomonadota</taxon>
        <taxon>Gammaproteobacteria</taxon>
        <taxon>Vibrionales</taxon>
        <taxon>Vibrionaceae</taxon>
        <taxon>Vibrio</taxon>
    </lineage>
</organism>
<comment type="caution">
    <text evidence="1">The sequence shown here is derived from an EMBL/GenBank/DDBJ whole genome shotgun (WGS) entry which is preliminary data.</text>
</comment>
<accession>A0A090RZM3</accession>
<evidence type="ECO:0000313" key="2">
    <source>
        <dbReference type="Proteomes" id="UP000029228"/>
    </source>
</evidence>
<protein>
    <submittedName>
        <fullName evidence="1">Uncharacterized protein</fullName>
    </submittedName>
</protein>
<evidence type="ECO:0000313" key="1">
    <source>
        <dbReference type="EMBL" id="GAL20910.1"/>
    </source>
</evidence>
<keyword evidence="2" id="KW-1185">Reference proteome</keyword>